<dbReference type="Gene3D" id="3.40.50.300">
    <property type="entry name" value="P-loop containing nucleotide triphosphate hydrolases"/>
    <property type="match status" value="2"/>
</dbReference>
<feature type="compositionally biased region" description="Basic residues" evidence="8">
    <location>
        <begin position="387"/>
        <end position="413"/>
    </location>
</feature>
<dbReference type="InterPro" id="IPR050079">
    <property type="entry name" value="DEAD_box_RNA_helicase"/>
</dbReference>
<evidence type="ECO:0000256" key="1">
    <source>
        <dbReference type="ARBA" id="ARBA00022741"/>
    </source>
</evidence>
<evidence type="ECO:0000256" key="8">
    <source>
        <dbReference type="SAM" id="MobiDB-lite"/>
    </source>
</evidence>
<keyword evidence="3 7" id="KW-0347">Helicase</keyword>
<accession>A0ABN1I7E3</accession>
<evidence type="ECO:0000259" key="10">
    <source>
        <dbReference type="PROSITE" id="PS51194"/>
    </source>
</evidence>
<feature type="region of interest" description="Disordered" evidence="8">
    <location>
        <begin position="383"/>
        <end position="464"/>
    </location>
</feature>
<dbReference type="InterPro" id="IPR027417">
    <property type="entry name" value="P-loop_NTPase"/>
</dbReference>
<evidence type="ECO:0000259" key="9">
    <source>
        <dbReference type="PROSITE" id="PS51192"/>
    </source>
</evidence>
<dbReference type="InterPro" id="IPR044742">
    <property type="entry name" value="DEAD/DEAH_RhlB"/>
</dbReference>
<evidence type="ECO:0000313" key="12">
    <source>
        <dbReference type="EMBL" id="GAA0694873.1"/>
    </source>
</evidence>
<feature type="domain" description="Helicase C-terminal" evidence="10">
    <location>
        <begin position="239"/>
        <end position="392"/>
    </location>
</feature>
<dbReference type="RefSeq" id="WP_343806066.1">
    <property type="nucleotide sequence ID" value="NZ_BAAAET010000003.1"/>
</dbReference>
<keyword evidence="1 7" id="KW-0547">Nucleotide-binding</keyword>
<dbReference type="Proteomes" id="UP001499915">
    <property type="component" value="Unassembled WGS sequence"/>
</dbReference>
<dbReference type="PROSITE" id="PS51192">
    <property type="entry name" value="HELICASE_ATP_BIND_1"/>
    <property type="match status" value="1"/>
</dbReference>
<dbReference type="SMART" id="SM00490">
    <property type="entry name" value="HELICc"/>
    <property type="match status" value="1"/>
</dbReference>
<comment type="caution">
    <text evidence="12">The sequence shown here is derived from an EMBL/GenBank/DDBJ whole genome shotgun (WGS) entry which is preliminary data.</text>
</comment>
<evidence type="ECO:0000256" key="3">
    <source>
        <dbReference type="ARBA" id="ARBA00022806"/>
    </source>
</evidence>
<dbReference type="EMBL" id="BAAAET010000003">
    <property type="protein sequence ID" value="GAA0694873.1"/>
    <property type="molecule type" value="Genomic_DNA"/>
</dbReference>
<dbReference type="Pfam" id="PF00270">
    <property type="entry name" value="DEAD"/>
    <property type="match status" value="1"/>
</dbReference>
<keyword evidence="2 7" id="KW-0378">Hydrolase</keyword>
<sequence length="464" mass="51799">MTMREINVFAELMLHDRLLKAIDKLGFTQPTPVQQAALPEALDGHDLIVGAETGSGKTLAFVLPMLQHFLDNPAPNTGTRGLILTPTRELAEQVCQAVKDMAAFTRIGAMTVCGGTGFKEQAAEIRKNPEILVATPGRLAEHLERQTLDFDDLEFLVLDEADRMLDMGFRDEVMAIVDICRAERQSMVFSATLTHRGVRALLPEVLNEPKELLLNTHQTGQENIRQQIILADDDKHKERLVEWLLAHESYDKAIIFTNTRDKAQWLAKSLQRQNRRSGVLHGEMSQDERKHVMGLMRSGTINILVATDVAARGLDIEGLDLVINFDMARKGDEHLHRVGRTGRQEREGLAICLIAHNEWNLMASIERYLRLEFERRTLKGVEGSYKGPKKVKASGKAAGKKKKPESKGGKKTASKTAGKQRQRDSKQVGKRRNDAPRSSAAPSRPSLGDGSMPMMKRKPKPDSE</sequence>
<evidence type="ECO:0000256" key="7">
    <source>
        <dbReference type="RuleBase" id="RU000492"/>
    </source>
</evidence>
<dbReference type="PROSITE" id="PS00039">
    <property type="entry name" value="DEAD_ATP_HELICASE"/>
    <property type="match status" value="1"/>
</dbReference>
<gene>
    <name evidence="12" type="ORF">GCM10009104_23010</name>
</gene>
<dbReference type="InterPro" id="IPR014014">
    <property type="entry name" value="RNA_helicase_DEAD_Q_motif"/>
</dbReference>
<keyword evidence="4 7" id="KW-0067">ATP-binding</keyword>
<evidence type="ECO:0000256" key="4">
    <source>
        <dbReference type="ARBA" id="ARBA00022840"/>
    </source>
</evidence>
<evidence type="ECO:0000259" key="11">
    <source>
        <dbReference type="PROSITE" id="PS51195"/>
    </source>
</evidence>
<feature type="compositionally biased region" description="Basic and acidic residues" evidence="8">
    <location>
        <begin position="421"/>
        <end position="435"/>
    </location>
</feature>
<evidence type="ECO:0000256" key="2">
    <source>
        <dbReference type="ARBA" id="ARBA00022801"/>
    </source>
</evidence>
<dbReference type="InterPro" id="IPR001650">
    <property type="entry name" value="Helicase_C-like"/>
</dbReference>
<dbReference type="SMART" id="SM00487">
    <property type="entry name" value="DEXDc"/>
    <property type="match status" value="1"/>
</dbReference>
<dbReference type="PANTHER" id="PTHR47959">
    <property type="entry name" value="ATP-DEPENDENT RNA HELICASE RHLE-RELATED"/>
    <property type="match status" value="1"/>
</dbReference>
<dbReference type="InterPro" id="IPR014001">
    <property type="entry name" value="Helicase_ATP-bd"/>
</dbReference>
<name>A0ABN1I7E3_9GAMM</name>
<feature type="compositionally biased region" description="Low complexity" evidence="8">
    <location>
        <begin position="436"/>
        <end position="446"/>
    </location>
</feature>
<dbReference type="CDD" id="cd00268">
    <property type="entry name" value="DEADc"/>
    <property type="match status" value="1"/>
</dbReference>
<evidence type="ECO:0000313" key="13">
    <source>
        <dbReference type="Proteomes" id="UP001499915"/>
    </source>
</evidence>
<proteinExistence type="inferred from homology"/>
<dbReference type="PROSITE" id="PS51194">
    <property type="entry name" value="HELICASE_CTER"/>
    <property type="match status" value="1"/>
</dbReference>
<dbReference type="InterPro" id="IPR011545">
    <property type="entry name" value="DEAD/DEAH_box_helicase_dom"/>
</dbReference>
<dbReference type="CDD" id="cd18787">
    <property type="entry name" value="SF2_C_DEAD"/>
    <property type="match status" value="1"/>
</dbReference>
<dbReference type="InterPro" id="IPR000629">
    <property type="entry name" value="RNA-helicase_DEAD-box_CS"/>
</dbReference>
<reference evidence="12 13" key="1">
    <citation type="journal article" date="2019" name="Int. J. Syst. Evol. Microbiol.">
        <title>The Global Catalogue of Microorganisms (GCM) 10K type strain sequencing project: providing services to taxonomists for standard genome sequencing and annotation.</title>
        <authorList>
            <consortium name="The Broad Institute Genomics Platform"/>
            <consortium name="The Broad Institute Genome Sequencing Center for Infectious Disease"/>
            <person name="Wu L."/>
            <person name="Ma J."/>
        </authorList>
    </citation>
    <scope>NUCLEOTIDE SEQUENCE [LARGE SCALE GENOMIC DNA]</scope>
    <source>
        <strain evidence="12 13">JCM 15134</strain>
    </source>
</reference>
<dbReference type="PANTHER" id="PTHR47959:SF3">
    <property type="entry name" value="ATP-DEPENDENT RNA HELICASE SRMB"/>
    <property type="match status" value="1"/>
</dbReference>
<feature type="domain" description="DEAD-box RNA helicase Q" evidence="11">
    <location>
        <begin position="7"/>
        <end position="35"/>
    </location>
</feature>
<feature type="short sequence motif" description="Q motif" evidence="6">
    <location>
        <begin position="7"/>
        <end position="35"/>
    </location>
</feature>
<dbReference type="Pfam" id="PF00271">
    <property type="entry name" value="Helicase_C"/>
    <property type="match status" value="1"/>
</dbReference>
<feature type="domain" description="Helicase ATP-binding" evidence="9">
    <location>
        <begin position="38"/>
        <end position="211"/>
    </location>
</feature>
<dbReference type="SUPFAM" id="SSF52540">
    <property type="entry name" value="P-loop containing nucleoside triphosphate hydrolases"/>
    <property type="match status" value="1"/>
</dbReference>
<protein>
    <submittedName>
        <fullName evidence="12">DEAD/DEAH box helicase</fullName>
    </submittedName>
</protein>
<dbReference type="GO" id="GO:0004386">
    <property type="term" value="F:helicase activity"/>
    <property type="evidence" value="ECO:0007669"/>
    <property type="project" value="UniProtKB-KW"/>
</dbReference>
<keyword evidence="13" id="KW-1185">Reference proteome</keyword>
<feature type="compositionally biased region" description="Basic residues" evidence="8">
    <location>
        <begin position="455"/>
        <end position="464"/>
    </location>
</feature>
<organism evidence="12 13">
    <name type="scientific">Marinobacterium maritimum</name>
    <dbReference type="NCBI Taxonomy" id="500162"/>
    <lineage>
        <taxon>Bacteria</taxon>
        <taxon>Pseudomonadati</taxon>
        <taxon>Pseudomonadota</taxon>
        <taxon>Gammaproteobacteria</taxon>
        <taxon>Oceanospirillales</taxon>
        <taxon>Oceanospirillaceae</taxon>
        <taxon>Marinobacterium</taxon>
    </lineage>
</organism>
<evidence type="ECO:0000256" key="6">
    <source>
        <dbReference type="PROSITE-ProRule" id="PRU00552"/>
    </source>
</evidence>
<comment type="similarity">
    <text evidence="5 7">Belongs to the DEAD box helicase family.</text>
</comment>
<dbReference type="PROSITE" id="PS51195">
    <property type="entry name" value="Q_MOTIF"/>
    <property type="match status" value="1"/>
</dbReference>
<evidence type="ECO:0000256" key="5">
    <source>
        <dbReference type="ARBA" id="ARBA00038437"/>
    </source>
</evidence>